<feature type="coiled-coil region" evidence="1">
    <location>
        <begin position="1711"/>
        <end position="1752"/>
    </location>
</feature>
<feature type="region of interest" description="Disordered" evidence="2">
    <location>
        <begin position="1342"/>
        <end position="1382"/>
    </location>
</feature>
<dbReference type="GeneID" id="94286605"/>
<feature type="region of interest" description="Disordered" evidence="2">
    <location>
        <begin position="212"/>
        <end position="235"/>
    </location>
</feature>
<evidence type="ECO:0000256" key="2">
    <source>
        <dbReference type="SAM" id="MobiDB-lite"/>
    </source>
</evidence>
<organism evidence="3 4">
    <name type="scientific">Porcisia hertigi</name>
    <dbReference type="NCBI Taxonomy" id="2761500"/>
    <lineage>
        <taxon>Eukaryota</taxon>
        <taxon>Discoba</taxon>
        <taxon>Euglenozoa</taxon>
        <taxon>Kinetoplastea</taxon>
        <taxon>Metakinetoplastina</taxon>
        <taxon>Trypanosomatida</taxon>
        <taxon>Trypanosomatidae</taxon>
        <taxon>Leishmaniinae</taxon>
        <taxon>Porcisia</taxon>
    </lineage>
</organism>
<dbReference type="GO" id="GO:0032982">
    <property type="term" value="C:myosin filament"/>
    <property type="evidence" value="ECO:0007669"/>
    <property type="project" value="TreeGrafter"/>
</dbReference>
<keyword evidence="1" id="KW-0175">Coiled coil</keyword>
<dbReference type="RefSeq" id="XP_067752685.1">
    <property type="nucleotide sequence ID" value="XM_067896528.1"/>
</dbReference>
<dbReference type="GO" id="GO:0051015">
    <property type="term" value="F:actin filament binding"/>
    <property type="evidence" value="ECO:0007669"/>
    <property type="project" value="TreeGrafter"/>
</dbReference>
<dbReference type="GO" id="GO:0000146">
    <property type="term" value="F:microfilament motor activity"/>
    <property type="evidence" value="ECO:0007669"/>
    <property type="project" value="TreeGrafter"/>
</dbReference>
<feature type="coiled-coil region" evidence="1">
    <location>
        <begin position="680"/>
        <end position="725"/>
    </location>
</feature>
<dbReference type="GO" id="GO:0016460">
    <property type="term" value="C:myosin II complex"/>
    <property type="evidence" value="ECO:0007669"/>
    <property type="project" value="TreeGrafter"/>
</dbReference>
<dbReference type="OrthoDB" id="273609at2759"/>
<dbReference type="KEGG" id="phet:94286605"/>
<feature type="coiled-coil region" evidence="1">
    <location>
        <begin position="127"/>
        <end position="157"/>
    </location>
</feature>
<evidence type="ECO:0000256" key="1">
    <source>
        <dbReference type="SAM" id="Coils"/>
    </source>
</evidence>
<name>A0A836KYD0_9TRYP</name>
<evidence type="ECO:0000313" key="4">
    <source>
        <dbReference type="Proteomes" id="UP000674318"/>
    </source>
</evidence>
<accession>A0A836KYD0</accession>
<gene>
    <name evidence="3" type="ORF">JKF63_00477</name>
</gene>
<dbReference type="GO" id="GO:0005737">
    <property type="term" value="C:cytoplasm"/>
    <property type="evidence" value="ECO:0007669"/>
    <property type="project" value="TreeGrafter"/>
</dbReference>
<sequence length="1881" mass="207100">MLKRNSLRLEYTRYFMRWLAFTQSNTSEAVRSAIRLRQDVPLRSKADFLALARRYFAKWRASLRERKQRTVTNVGLLVVRNQERLCSRTLLKWCRFQAMKRTERHAAEMAEREEVILALQRKGLKAVHEAEDLRNELDAALQQLARLRCDLEISRDDLAGSAPQRQTEVNELREAMQAAIEVLEGPSSLRLRLLRRWGTVAADSHSVSDTLVPQTPTLLSRPSCGKPPDSARQSKDTAEALLSVVNDTLASLALAAQITTPPASLNLCVAQLGERLTEEAREVSVIKAQRDELVSAAEATRATLAAAAPQLRVGLTVDSDWESSRELSLTPSRTEVEPNTLSLRSARRTTGGTRRTGALIVTFGDRFSSEAPVVSGTTAPTISCSASPPEVTLSNIEELPRLLVEEAKALAESIKAAHQDNRRYADEVKDLQDAALRAIDVLGGCGAANANLIAESQESTEARIIRSSNIATSLRNLCEDMFAVLVQTSLWSGKGASDRVSEALERLWHRSQDLEASQADNLQQLEEYTTVVRTSAAILRSPSATPPSTMSRRTAALLARRQHSTPSNKAVATPEQVDLARHSAEHLASKGDHTPTQLIELCLQAQQQAIAENRNHRCIPTVMPYTSDPAVGGAEGSRSGPADPPTTKVVATPLTTAATVVTDTLGKSDEAPSPSLLDALLHASTQVRRLENELAQSTQELADAKAREEAQRSNHEAKLRQLQAELSEVGVHGKSSCEAYKKQAGGLEKALSASTTPESDEVQKRFCAQLTIAEAQRISNEPAIIKQQEELIQARAALNKAVEAKKQMQAELRKSEARSEASEQTFKKQLDSLDKSCSAAEAEWQQQVKALQHESARSAENCKTLENTLRELEEDNQRKNATLQTQTEAREVERREHAEALRKSHDEVRGLREQLLDVEEANRRNNAVGVFLRDVLRDCLARLHHLTRRVAAVASQRPPPESLMAGQSQERSPPALTLDSDPFQYVEYVLRLYGRDSIGKRLVQTHLREDVSLHGLRTFGMDGRVAGVSTGAEPVATPADRIVSLVDADPSTWEVVAELHNRLVLLYDVIAHADEKAEENRVRISELVGEKEKMTADMLAALAELKPWSSVAADAVHGEHHSARRSTANATTSLPENLALRTSCAEMAQALEEIEKGAALMPLLEMRFPGSMSRRAGSSDSPLHMAGVNAAGTKRLLSLVADVQNMAHCLQHLSESVVHGIFALGGMTDEIDVSGTSGMVHSDKASSLTEAGTTECSAAIPLMRTGVRSGSKDHSGLAARLEAICKDTGTSVQEVRRLLCAENGGSGAFFENSAQRGDGRPVKLSDMLPAIVAKMYELQEVKRESEQIPTGLSRALHDDDDDDSCTSTSSMQRSLKPKQKPLPVFQRTPEAGLRLMQQQRKGPKKKTLRRHGNLASVLRDTQNTLRMRISDMQNLRLVCRSTLEVLEGSFVKGEYAKPPPTNGESLEALLKTQIEDLRQALPETEEALAGCCSSLLNVTISTRLHLLSGAVRSLRLQCDSLKEELARRGRQSNILLNDFKEEVRVLRTEIARREEEQEYLERKRTTESDELNALRRNAAELAPLQRERDALCDALAQALRGLPGTPCRSISLAGMHQNLLASLKVEHGKSLAAYVEAALRSAYAPQKRLHEILRGFLHEVRGAMKALRAQVAHGWQLYGQHVASAVAQQLEEMTEVLTTENDMLRPRAIEREQLKRDKAQLEAALADAMARLENAEDENTQLRRAVRDAQVAQALANLDDDDSDNTKKNQVFGNVLGAPLADWERRMIDGATELTMSAVDSMSGTVMSAASVSVVEETLHIYSGVRRSLKGMESAYAAARGKDERYIQKVAAGWLQELDKLSQSADHLWMRLPVLRRVTYQ</sequence>
<protein>
    <submittedName>
        <fullName evidence="3">Uncharacterized protein</fullName>
    </submittedName>
</protein>
<keyword evidence="4" id="KW-1185">Reference proteome</keyword>
<dbReference type="PANTHER" id="PTHR45615">
    <property type="entry name" value="MYOSIN HEAVY CHAIN, NON-MUSCLE"/>
    <property type="match status" value="1"/>
</dbReference>
<dbReference type="PANTHER" id="PTHR45615:SF40">
    <property type="entry name" value="MYOSIN HEAVY CHAIN, NON-MUSCLE"/>
    <property type="match status" value="1"/>
</dbReference>
<feature type="region of interest" description="Disordered" evidence="2">
    <location>
        <begin position="952"/>
        <end position="977"/>
    </location>
</feature>
<dbReference type="Proteomes" id="UP000674318">
    <property type="component" value="Unassembled WGS sequence"/>
</dbReference>
<comment type="caution">
    <text evidence="3">The sequence shown here is derived from an EMBL/GenBank/DDBJ whole genome shotgun (WGS) entry which is preliminary data.</text>
</comment>
<evidence type="ECO:0000313" key="3">
    <source>
        <dbReference type="EMBL" id="KAG5490357.1"/>
    </source>
</evidence>
<proteinExistence type="predicted"/>
<feature type="compositionally biased region" description="Basic and acidic residues" evidence="2">
    <location>
        <begin position="888"/>
        <end position="903"/>
    </location>
</feature>
<reference evidence="3 4" key="1">
    <citation type="submission" date="2021-02" db="EMBL/GenBank/DDBJ databases">
        <title>Porcisia hertigi Genome sequencing and assembly.</title>
        <authorList>
            <person name="Almutairi H."/>
            <person name="Gatherer D."/>
        </authorList>
    </citation>
    <scope>NUCLEOTIDE SEQUENCE [LARGE SCALE GENOMIC DNA]</scope>
    <source>
        <strain evidence="3 4">C119</strain>
    </source>
</reference>
<dbReference type="EMBL" id="JAFJZO010000036">
    <property type="protein sequence ID" value="KAG5490357.1"/>
    <property type="molecule type" value="Genomic_DNA"/>
</dbReference>
<feature type="region of interest" description="Disordered" evidence="2">
    <location>
        <begin position="872"/>
        <end position="903"/>
    </location>
</feature>